<evidence type="ECO:0000313" key="2">
    <source>
        <dbReference type="EMBL" id="WVZ16824.1"/>
    </source>
</evidence>
<dbReference type="AlphaFoldDB" id="A0AAQ3S2G8"/>
<sequence length="157" mass="17114">MFCVAAYSVPIVGIGLHDLQNCFSTLYSITRQGVTEYTSSYLIPEIFVSMAISLASLVLQVKEGFVGVVEGVGVFEEEEVEIEFANKVKRSLRFGGMRLEEVKEGGGEVFGVGEGEGERSEVEEGGVEEGVKRVGEDDGEERWRENHDGVSVVVAML</sequence>
<keyword evidence="3" id="KW-1185">Reference proteome</keyword>
<proteinExistence type="predicted"/>
<accession>A0AAQ3S2G8</accession>
<reference evidence="2 3" key="1">
    <citation type="journal article" date="2023" name="Life. Sci Alliance">
        <title>Evolutionary insights into 3D genome organization and epigenetic landscape of Vigna mungo.</title>
        <authorList>
            <person name="Junaid A."/>
            <person name="Singh B."/>
            <person name="Bhatia S."/>
        </authorList>
    </citation>
    <scope>NUCLEOTIDE SEQUENCE [LARGE SCALE GENOMIC DNA]</scope>
    <source>
        <strain evidence="2">Urdbean</strain>
    </source>
</reference>
<gene>
    <name evidence="2" type="ORF">V8G54_009806</name>
</gene>
<feature type="region of interest" description="Disordered" evidence="1">
    <location>
        <begin position="113"/>
        <end position="142"/>
    </location>
</feature>
<organism evidence="2 3">
    <name type="scientific">Vigna mungo</name>
    <name type="common">Black gram</name>
    <name type="synonym">Phaseolus mungo</name>
    <dbReference type="NCBI Taxonomy" id="3915"/>
    <lineage>
        <taxon>Eukaryota</taxon>
        <taxon>Viridiplantae</taxon>
        <taxon>Streptophyta</taxon>
        <taxon>Embryophyta</taxon>
        <taxon>Tracheophyta</taxon>
        <taxon>Spermatophyta</taxon>
        <taxon>Magnoliopsida</taxon>
        <taxon>eudicotyledons</taxon>
        <taxon>Gunneridae</taxon>
        <taxon>Pentapetalae</taxon>
        <taxon>rosids</taxon>
        <taxon>fabids</taxon>
        <taxon>Fabales</taxon>
        <taxon>Fabaceae</taxon>
        <taxon>Papilionoideae</taxon>
        <taxon>50 kb inversion clade</taxon>
        <taxon>NPAAA clade</taxon>
        <taxon>indigoferoid/millettioid clade</taxon>
        <taxon>Phaseoleae</taxon>
        <taxon>Vigna</taxon>
    </lineage>
</organism>
<dbReference type="Proteomes" id="UP001374535">
    <property type="component" value="Chromosome 3"/>
</dbReference>
<evidence type="ECO:0000256" key="1">
    <source>
        <dbReference type="SAM" id="MobiDB-lite"/>
    </source>
</evidence>
<name>A0AAQ3S2G8_VIGMU</name>
<evidence type="ECO:0000313" key="3">
    <source>
        <dbReference type="Proteomes" id="UP001374535"/>
    </source>
</evidence>
<protein>
    <submittedName>
        <fullName evidence="2">Uncharacterized protein</fullName>
    </submittedName>
</protein>
<dbReference type="EMBL" id="CP144698">
    <property type="protein sequence ID" value="WVZ16824.1"/>
    <property type="molecule type" value="Genomic_DNA"/>
</dbReference>
<feature type="compositionally biased region" description="Basic and acidic residues" evidence="1">
    <location>
        <begin position="129"/>
        <end position="142"/>
    </location>
</feature>